<dbReference type="HOGENOM" id="CLU_2347139_0_0_1"/>
<accession>F4S3Y5</accession>
<organism evidence="3">
    <name type="scientific">Melampsora larici-populina (strain 98AG31 / pathotype 3-4-7)</name>
    <name type="common">Poplar leaf rust fungus</name>
    <dbReference type="NCBI Taxonomy" id="747676"/>
    <lineage>
        <taxon>Eukaryota</taxon>
        <taxon>Fungi</taxon>
        <taxon>Dikarya</taxon>
        <taxon>Basidiomycota</taxon>
        <taxon>Pucciniomycotina</taxon>
        <taxon>Pucciniomycetes</taxon>
        <taxon>Pucciniales</taxon>
        <taxon>Melampsoraceae</taxon>
        <taxon>Melampsora</taxon>
    </lineage>
</organism>
<dbReference type="KEGG" id="mlr:MELLADRAFT_123905"/>
<proteinExistence type="predicted"/>
<dbReference type="Proteomes" id="UP000001072">
    <property type="component" value="Unassembled WGS sequence"/>
</dbReference>
<evidence type="ECO:0000313" key="3">
    <source>
        <dbReference type="Proteomes" id="UP000001072"/>
    </source>
</evidence>
<evidence type="ECO:0000256" key="1">
    <source>
        <dbReference type="SAM" id="MobiDB-lite"/>
    </source>
</evidence>
<dbReference type="EMBL" id="GL883145">
    <property type="protein sequence ID" value="EGG00658.1"/>
    <property type="molecule type" value="Genomic_DNA"/>
</dbReference>
<protein>
    <submittedName>
        <fullName evidence="2">Secreted protein</fullName>
    </submittedName>
</protein>
<keyword evidence="3" id="KW-1185">Reference proteome</keyword>
<dbReference type="AlphaFoldDB" id="F4S3Y5"/>
<dbReference type="VEuPathDB" id="FungiDB:MELLADRAFT_123905"/>
<sequence>MAQDSSGSHIVMWLPALAWVNFDMKGMGDLEWHSDTRPLHYFENIMPKAQTKLTPTQSPYGRYLYFYVYASCHVSQSSNKRFRSVVPNRSATHHPSR</sequence>
<evidence type="ECO:0000313" key="2">
    <source>
        <dbReference type="EMBL" id="EGG00658.1"/>
    </source>
</evidence>
<reference evidence="3" key="1">
    <citation type="journal article" date="2011" name="Proc. Natl. Acad. Sci. U.S.A.">
        <title>Obligate biotrophy features unraveled by the genomic analysis of rust fungi.</title>
        <authorList>
            <person name="Duplessis S."/>
            <person name="Cuomo C.A."/>
            <person name="Lin Y.-C."/>
            <person name="Aerts A."/>
            <person name="Tisserant E."/>
            <person name="Veneault-Fourrey C."/>
            <person name="Joly D.L."/>
            <person name="Hacquard S."/>
            <person name="Amselem J."/>
            <person name="Cantarel B.L."/>
            <person name="Chiu R."/>
            <person name="Coutinho P.M."/>
            <person name="Feau N."/>
            <person name="Field M."/>
            <person name="Frey P."/>
            <person name="Gelhaye E."/>
            <person name="Goldberg J."/>
            <person name="Grabherr M.G."/>
            <person name="Kodira C.D."/>
            <person name="Kohler A."/>
            <person name="Kuees U."/>
            <person name="Lindquist E.A."/>
            <person name="Lucas S.M."/>
            <person name="Mago R."/>
            <person name="Mauceli E."/>
            <person name="Morin E."/>
            <person name="Murat C."/>
            <person name="Pangilinan J.L."/>
            <person name="Park R."/>
            <person name="Pearson M."/>
            <person name="Quesneville H."/>
            <person name="Rouhier N."/>
            <person name="Sakthikumar S."/>
            <person name="Salamov A.A."/>
            <person name="Schmutz J."/>
            <person name="Selles B."/>
            <person name="Shapiro H."/>
            <person name="Tanguay P."/>
            <person name="Tuskan G.A."/>
            <person name="Henrissat B."/>
            <person name="Van de Peer Y."/>
            <person name="Rouze P."/>
            <person name="Ellis J.G."/>
            <person name="Dodds P.N."/>
            <person name="Schein J.E."/>
            <person name="Zhong S."/>
            <person name="Hamelin R.C."/>
            <person name="Grigoriev I.V."/>
            <person name="Szabo L.J."/>
            <person name="Martin F."/>
        </authorList>
    </citation>
    <scope>NUCLEOTIDE SEQUENCE [LARGE SCALE GENOMIC DNA]</scope>
    <source>
        <strain evidence="3">98AG31 / pathotype 3-4-7</strain>
    </source>
</reference>
<dbReference type="RefSeq" id="XP_007416112.1">
    <property type="nucleotide sequence ID" value="XM_007416050.1"/>
</dbReference>
<name>F4S3Y5_MELLP</name>
<feature type="region of interest" description="Disordered" evidence="1">
    <location>
        <begin position="78"/>
        <end position="97"/>
    </location>
</feature>
<dbReference type="OrthoDB" id="10541653at2759"/>
<dbReference type="GeneID" id="18926525"/>
<dbReference type="InParanoid" id="F4S3Y5"/>
<gene>
    <name evidence="2" type="ORF">MELLADRAFT_123905</name>
</gene>